<name>A0ABT0UGV1_9ACTN</name>
<keyword evidence="6" id="KW-0285">Flavoprotein</keyword>
<evidence type="ECO:0000256" key="13">
    <source>
        <dbReference type="ARBA" id="ARBA00032493"/>
    </source>
</evidence>
<evidence type="ECO:0000313" key="17">
    <source>
        <dbReference type="EMBL" id="MCM2387659.1"/>
    </source>
</evidence>
<proteinExistence type="inferred from homology"/>
<evidence type="ECO:0000256" key="12">
    <source>
        <dbReference type="ARBA" id="ARBA00031158"/>
    </source>
</evidence>
<evidence type="ECO:0000256" key="4">
    <source>
        <dbReference type="ARBA" id="ARBA00013076"/>
    </source>
</evidence>
<dbReference type="SUPFAM" id="SSF51905">
    <property type="entry name" value="FAD/NAD(P)-binding domain"/>
    <property type="match status" value="2"/>
</dbReference>
<keyword evidence="18" id="KW-1185">Reference proteome</keyword>
<dbReference type="Pfam" id="PF13434">
    <property type="entry name" value="Lys_Orn_oxgnase"/>
    <property type="match status" value="1"/>
</dbReference>
<keyword evidence="10" id="KW-0503">Monooxygenase</keyword>
<evidence type="ECO:0000256" key="5">
    <source>
        <dbReference type="ARBA" id="ARBA00016406"/>
    </source>
</evidence>
<evidence type="ECO:0000256" key="10">
    <source>
        <dbReference type="ARBA" id="ARBA00023033"/>
    </source>
</evidence>
<evidence type="ECO:0000256" key="15">
    <source>
        <dbReference type="ARBA" id="ARBA00048407"/>
    </source>
</evidence>
<protein>
    <recommendedName>
        <fullName evidence="5">L-lysine N6-monooxygenase MbtG</fullName>
        <ecNumber evidence="4">1.14.13.59</ecNumber>
    </recommendedName>
    <alternativeName>
        <fullName evidence="14">Lysine 6-N-hydroxylase</fullName>
    </alternativeName>
    <alternativeName>
        <fullName evidence="13">Lysine N6-hydroxylase</fullName>
    </alternativeName>
    <alternativeName>
        <fullName evidence="11">Lysine-N-oxygenase</fullName>
    </alternativeName>
    <alternativeName>
        <fullName evidence="12">Mycobactin synthase protein G</fullName>
    </alternativeName>
</protein>
<keyword evidence="9" id="KW-0560">Oxidoreductase</keyword>
<evidence type="ECO:0000313" key="18">
    <source>
        <dbReference type="Proteomes" id="UP001431429"/>
    </source>
</evidence>
<keyword evidence="7" id="KW-0274">FAD</keyword>
<dbReference type="PANTHER" id="PTHR42802">
    <property type="entry name" value="MONOOXYGENASE"/>
    <property type="match status" value="1"/>
</dbReference>
<comment type="similarity">
    <text evidence="3">Belongs to the lysine N(6)-hydroxylase/L-ornithine N(5)-oxygenase family.</text>
</comment>
<dbReference type="PRINTS" id="PR00368">
    <property type="entry name" value="FADPNR"/>
</dbReference>
<evidence type="ECO:0000256" key="7">
    <source>
        <dbReference type="ARBA" id="ARBA00022827"/>
    </source>
</evidence>
<sequence length="473" mass="53048">MSDREHEIYDVVGIGFGPSNLSLAIALEEYRANGAGNEISSLFLERQASFGWHRNMLLPWATMQVSFLKDLATFRNPTSSFSFIAYLHASGRLVKFVNNQDFFPTRQEFHQYLEWAQARVADRVAYGSEVRSIRLPSGSARERSEHLRLEVAEATGRGGRTVEARNVVISTGLVPNMPEGTERDERVWHSSEFLERYRRMDPRELRRVAVAGAGQSAAEITRFLYDELPHAQVHAVVPSYGYSIADDSPFANQVFDPSAVDAYYFGTERTREAFWRYHRNTNYSVVDDDVIRDLYRRWYDDEVRGVRRLEFLNLTRVAGVKRVGAETRVCLQEGPDGEVRELTVDALVCATGYDAMEPAGLLGDLDPLCLRDEAGRYRVERDYRIVTAPAMRCGIYLQGGTEHTHGLTSSLLSNLALRSGEIVDSIVARRAERNAQGPILAEIGGDISGTPAERGDLFDEKSGGRAVGTPLPR</sequence>
<evidence type="ECO:0000256" key="1">
    <source>
        <dbReference type="ARBA" id="ARBA00001974"/>
    </source>
</evidence>
<evidence type="ECO:0000256" key="14">
    <source>
        <dbReference type="ARBA" id="ARBA00032738"/>
    </source>
</evidence>
<evidence type="ECO:0000256" key="8">
    <source>
        <dbReference type="ARBA" id="ARBA00022857"/>
    </source>
</evidence>
<dbReference type="Gene3D" id="3.50.50.60">
    <property type="entry name" value="FAD/NAD(P)-binding domain"/>
    <property type="match status" value="1"/>
</dbReference>
<feature type="compositionally biased region" description="Basic and acidic residues" evidence="16">
    <location>
        <begin position="453"/>
        <end position="463"/>
    </location>
</feature>
<gene>
    <name evidence="17" type="ORF">NBG84_04935</name>
</gene>
<comment type="cofactor">
    <cofactor evidence="1">
        <name>FAD</name>
        <dbReference type="ChEBI" id="CHEBI:57692"/>
    </cofactor>
</comment>
<evidence type="ECO:0000256" key="3">
    <source>
        <dbReference type="ARBA" id="ARBA00007588"/>
    </source>
</evidence>
<evidence type="ECO:0000256" key="2">
    <source>
        <dbReference type="ARBA" id="ARBA00004924"/>
    </source>
</evidence>
<evidence type="ECO:0000256" key="6">
    <source>
        <dbReference type="ARBA" id="ARBA00022630"/>
    </source>
</evidence>
<evidence type="ECO:0000256" key="11">
    <source>
        <dbReference type="ARBA" id="ARBA00029939"/>
    </source>
</evidence>
<evidence type="ECO:0000256" key="16">
    <source>
        <dbReference type="SAM" id="MobiDB-lite"/>
    </source>
</evidence>
<comment type="catalytic activity">
    <reaction evidence="15">
        <text>L-lysine + NADPH + O2 = N(6)-hydroxy-L-lysine + NADP(+) + H2O</text>
        <dbReference type="Rhea" id="RHEA:23228"/>
        <dbReference type="ChEBI" id="CHEBI:15377"/>
        <dbReference type="ChEBI" id="CHEBI:15379"/>
        <dbReference type="ChEBI" id="CHEBI:32551"/>
        <dbReference type="ChEBI" id="CHEBI:57783"/>
        <dbReference type="ChEBI" id="CHEBI:57820"/>
        <dbReference type="ChEBI" id="CHEBI:58349"/>
        <dbReference type="EC" id="1.14.13.59"/>
    </reaction>
</comment>
<dbReference type="RefSeq" id="WP_250918024.1">
    <property type="nucleotide sequence ID" value="NZ_JAMQAW010000004.1"/>
</dbReference>
<dbReference type="Proteomes" id="UP001431429">
    <property type="component" value="Unassembled WGS sequence"/>
</dbReference>
<dbReference type="EMBL" id="JAMQAW010000004">
    <property type="protein sequence ID" value="MCM2387659.1"/>
    <property type="molecule type" value="Genomic_DNA"/>
</dbReference>
<organism evidence="17 18">
    <name type="scientific">Streptomyces albipurpureus</name>
    <dbReference type="NCBI Taxonomy" id="2897419"/>
    <lineage>
        <taxon>Bacteria</taxon>
        <taxon>Bacillati</taxon>
        <taxon>Actinomycetota</taxon>
        <taxon>Actinomycetes</taxon>
        <taxon>Kitasatosporales</taxon>
        <taxon>Streptomycetaceae</taxon>
        <taxon>Streptomyces</taxon>
    </lineage>
</organism>
<dbReference type="PANTHER" id="PTHR42802:SF1">
    <property type="entry name" value="L-ORNITHINE N(5)-MONOOXYGENASE"/>
    <property type="match status" value="1"/>
</dbReference>
<feature type="region of interest" description="Disordered" evidence="16">
    <location>
        <begin position="442"/>
        <end position="473"/>
    </location>
</feature>
<dbReference type="EC" id="1.14.13.59" evidence="4"/>
<reference evidence="17" key="1">
    <citation type="submission" date="2022-06" db="EMBL/GenBank/DDBJ databases">
        <title>Genome public.</title>
        <authorList>
            <person name="Sun Q."/>
        </authorList>
    </citation>
    <scope>NUCLEOTIDE SEQUENCE</scope>
    <source>
        <strain evidence="17">CWNU-1</strain>
    </source>
</reference>
<dbReference type="InterPro" id="IPR025700">
    <property type="entry name" value="Lys/Orn_oxygenase"/>
</dbReference>
<comment type="caution">
    <text evidence="17">The sequence shown here is derived from an EMBL/GenBank/DDBJ whole genome shotgun (WGS) entry which is preliminary data.</text>
</comment>
<accession>A0ABT0UGV1</accession>
<comment type="pathway">
    <text evidence="2">Siderophore biosynthesis.</text>
</comment>
<evidence type="ECO:0000256" key="9">
    <source>
        <dbReference type="ARBA" id="ARBA00023002"/>
    </source>
</evidence>
<keyword evidence="8" id="KW-0521">NADP</keyword>
<dbReference type="InterPro" id="IPR036188">
    <property type="entry name" value="FAD/NAD-bd_sf"/>
</dbReference>